<keyword evidence="3 6" id="KW-0732">Signal</keyword>
<dbReference type="InterPro" id="IPR016148">
    <property type="entry name" value="Pili_assmbl_chaperone_C"/>
</dbReference>
<evidence type="ECO:0000256" key="3">
    <source>
        <dbReference type="ARBA" id="ARBA00022729"/>
    </source>
</evidence>
<comment type="caution">
    <text evidence="9">The sequence shown here is derived from an EMBL/GenBank/DDBJ whole genome shotgun (WGS) entry which is preliminary data.</text>
</comment>
<evidence type="ECO:0000256" key="4">
    <source>
        <dbReference type="ARBA" id="ARBA00022764"/>
    </source>
</evidence>
<feature type="signal peptide" evidence="6">
    <location>
        <begin position="1"/>
        <end position="23"/>
    </location>
</feature>
<dbReference type="InterPro" id="IPR008962">
    <property type="entry name" value="PapD-like_sf"/>
</dbReference>
<dbReference type="Pfam" id="PF00345">
    <property type="entry name" value="PapD_N"/>
    <property type="match status" value="1"/>
</dbReference>
<dbReference type="EMBL" id="JBBKZU010000001">
    <property type="protein sequence ID" value="MEJ8809568.1"/>
    <property type="molecule type" value="Genomic_DNA"/>
</dbReference>
<comment type="subcellular location">
    <subcellularLocation>
        <location evidence="1">Periplasm</location>
    </subcellularLocation>
</comment>
<reference evidence="9 10" key="1">
    <citation type="submission" date="2024-03" db="EMBL/GenBank/DDBJ databases">
        <title>Novel species of the genus Variovorax.</title>
        <authorList>
            <person name="Liu Q."/>
            <person name="Xin Y.-H."/>
        </authorList>
    </citation>
    <scope>NUCLEOTIDE SEQUENCE [LARGE SCALE GENOMIC DNA]</scope>
    <source>
        <strain evidence="9 10">KACC 18899</strain>
    </source>
</reference>
<dbReference type="InterPro" id="IPR001829">
    <property type="entry name" value="Pili_assmbl_chaperone_bac"/>
</dbReference>
<keyword evidence="4" id="KW-0574">Periplasm</keyword>
<evidence type="ECO:0000256" key="6">
    <source>
        <dbReference type="SAM" id="SignalP"/>
    </source>
</evidence>
<dbReference type="InterPro" id="IPR016147">
    <property type="entry name" value="Pili_assmbl_chaperone_N"/>
</dbReference>
<evidence type="ECO:0000256" key="2">
    <source>
        <dbReference type="ARBA" id="ARBA00007399"/>
    </source>
</evidence>
<feature type="chain" id="PRO_5046827666" evidence="6">
    <location>
        <begin position="24"/>
        <end position="247"/>
    </location>
</feature>
<dbReference type="Proteomes" id="UP001365846">
    <property type="component" value="Unassembled WGS sequence"/>
</dbReference>
<sequence length="247" mass="27046">MRRKVRLLLSLFVAGFAAFSSLASVVMTGTRVIYPGGAAERSIQFTNQDDVPNVVQVWVDSGDPNSTPETAKAPFVVTPPVFRMESKAGQTARLIFTGKDLPQDRESVFFINAVQIPALSQAEADRNKMLLLLRNRVKLFYRPSGLAGEPERAAEKLRFGLTREGSEWKVVATNDSAFHVSLTNAQIVKSGRGGVALQPDMVAPKSTFEWRIKSDEDLAAGGWSVKFVFVNDYGGENNAEVPLLVGR</sequence>
<evidence type="ECO:0000256" key="1">
    <source>
        <dbReference type="ARBA" id="ARBA00004418"/>
    </source>
</evidence>
<accession>A0ABU8V7J6</accession>
<dbReference type="InterPro" id="IPR013783">
    <property type="entry name" value="Ig-like_fold"/>
</dbReference>
<organism evidence="9 10">
    <name type="scientific">Variovorax ureilyticus</name>
    <dbReference type="NCBI Taxonomy" id="1836198"/>
    <lineage>
        <taxon>Bacteria</taxon>
        <taxon>Pseudomonadati</taxon>
        <taxon>Pseudomonadota</taxon>
        <taxon>Betaproteobacteria</taxon>
        <taxon>Burkholderiales</taxon>
        <taxon>Comamonadaceae</taxon>
        <taxon>Variovorax</taxon>
    </lineage>
</organism>
<evidence type="ECO:0000259" key="8">
    <source>
        <dbReference type="Pfam" id="PF02753"/>
    </source>
</evidence>
<evidence type="ECO:0000313" key="9">
    <source>
        <dbReference type="EMBL" id="MEJ8809568.1"/>
    </source>
</evidence>
<dbReference type="PANTHER" id="PTHR30251:SF25">
    <property type="entry name" value="FIMBRIAE CHAPARONE"/>
    <property type="match status" value="1"/>
</dbReference>
<dbReference type="SUPFAM" id="SSF49354">
    <property type="entry name" value="PapD-like"/>
    <property type="match status" value="1"/>
</dbReference>
<proteinExistence type="inferred from homology"/>
<evidence type="ECO:0000259" key="7">
    <source>
        <dbReference type="Pfam" id="PF00345"/>
    </source>
</evidence>
<dbReference type="InterPro" id="IPR050643">
    <property type="entry name" value="Periplasmic_pilus_chap"/>
</dbReference>
<evidence type="ECO:0000313" key="10">
    <source>
        <dbReference type="Proteomes" id="UP001365846"/>
    </source>
</evidence>
<evidence type="ECO:0000256" key="5">
    <source>
        <dbReference type="ARBA" id="ARBA00023186"/>
    </source>
</evidence>
<comment type="similarity">
    <text evidence="2">Belongs to the periplasmic pilus chaperone family.</text>
</comment>
<dbReference type="SUPFAM" id="SSF49584">
    <property type="entry name" value="Periplasmic chaperone C-domain"/>
    <property type="match status" value="1"/>
</dbReference>
<dbReference type="Pfam" id="PF02753">
    <property type="entry name" value="PapD_C"/>
    <property type="match status" value="1"/>
</dbReference>
<protein>
    <submittedName>
        <fullName evidence="9">Molecular chaperone</fullName>
    </submittedName>
</protein>
<keyword evidence="5" id="KW-0143">Chaperone</keyword>
<dbReference type="Gene3D" id="2.60.40.10">
    <property type="entry name" value="Immunoglobulins"/>
    <property type="match status" value="2"/>
</dbReference>
<dbReference type="PRINTS" id="PR00969">
    <property type="entry name" value="CHAPERONPILI"/>
</dbReference>
<keyword evidence="10" id="KW-1185">Reference proteome</keyword>
<dbReference type="RefSeq" id="WP_340354909.1">
    <property type="nucleotide sequence ID" value="NZ_JBBKZU010000001.1"/>
</dbReference>
<name>A0ABU8V7J6_9BURK</name>
<gene>
    <name evidence="9" type="ORF">WKW77_00715</name>
</gene>
<dbReference type="InterPro" id="IPR036316">
    <property type="entry name" value="Pili_assmbl_chap_C_dom_sf"/>
</dbReference>
<dbReference type="PANTHER" id="PTHR30251">
    <property type="entry name" value="PILUS ASSEMBLY CHAPERONE"/>
    <property type="match status" value="1"/>
</dbReference>
<feature type="domain" description="Pili assembly chaperone C-terminal" evidence="8">
    <location>
        <begin position="173"/>
        <end position="237"/>
    </location>
</feature>
<feature type="domain" description="Pili assembly chaperone N-terminal" evidence="7">
    <location>
        <begin position="24"/>
        <end position="146"/>
    </location>
</feature>